<dbReference type="InterPro" id="IPR050921">
    <property type="entry name" value="T4SS_GSP_E_ATPase"/>
</dbReference>
<accession>A0A3B0YSI4</accession>
<evidence type="ECO:0000256" key="1">
    <source>
        <dbReference type="ARBA" id="ARBA00006611"/>
    </source>
</evidence>
<evidence type="ECO:0000259" key="2">
    <source>
        <dbReference type="PROSITE" id="PS50042"/>
    </source>
</evidence>
<reference evidence="3" key="1">
    <citation type="submission" date="2018-06" db="EMBL/GenBank/DDBJ databases">
        <authorList>
            <person name="Zhirakovskaya E."/>
        </authorList>
    </citation>
    <scope>NUCLEOTIDE SEQUENCE</scope>
</reference>
<dbReference type="InterPro" id="IPR000595">
    <property type="entry name" value="cNMP-bd_dom"/>
</dbReference>
<dbReference type="SUPFAM" id="SSF52540">
    <property type="entry name" value="P-loop containing nucleoside triphosphate hydrolases"/>
    <property type="match status" value="1"/>
</dbReference>
<dbReference type="AlphaFoldDB" id="A0A3B0YSI4"/>
<dbReference type="PANTHER" id="PTHR30486:SF12">
    <property type="entry name" value="TYPE IV PILUS ATPASE PILU"/>
    <property type="match status" value="1"/>
</dbReference>
<gene>
    <name evidence="3" type="ORF">MNBD_GAMMA18-509</name>
</gene>
<feature type="domain" description="Cyclic nucleotide-binding" evidence="2">
    <location>
        <begin position="6"/>
        <end position="88"/>
    </location>
</feature>
<protein>
    <submittedName>
        <fullName evidence="3">Twitching motility protein PilT</fullName>
    </submittedName>
</protein>
<dbReference type="Gene3D" id="3.40.50.300">
    <property type="entry name" value="P-loop containing nucleotide triphosphate hydrolases"/>
    <property type="match status" value="1"/>
</dbReference>
<dbReference type="InterPro" id="IPR027417">
    <property type="entry name" value="P-loop_NTPase"/>
</dbReference>
<dbReference type="InterPro" id="IPR001482">
    <property type="entry name" value="T2SS/T4SS_dom"/>
</dbReference>
<dbReference type="PANTHER" id="PTHR30486">
    <property type="entry name" value="TWITCHING MOTILITY PROTEIN PILT"/>
    <property type="match status" value="1"/>
</dbReference>
<feature type="non-terminal residue" evidence="3">
    <location>
        <position position="1"/>
    </location>
</feature>
<evidence type="ECO:0000313" key="3">
    <source>
        <dbReference type="EMBL" id="VAW83845.1"/>
    </source>
</evidence>
<dbReference type="EMBL" id="UOFP01000009">
    <property type="protein sequence ID" value="VAW83845.1"/>
    <property type="molecule type" value="Genomic_DNA"/>
</dbReference>
<proteinExistence type="inferred from homology"/>
<name>A0A3B0YSI4_9ZZZZ</name>
<organism evidence="3">
    <name type="scientific">hydrothermal vent metagenome</name>
    <dbReference type="NCBI Taxonomy" id="652676"/>
    <lineage>
        <taxon>unclassified sequences</taxon>
        <taxon>metagenomes</taxon>
        <taxon>ecological metagenomes</taxon>
    </lineage>
</organism>
<sequence>SSLASMIKYRAEQELCHVMTLEDPIEYMFKEGNSIINQREIGTDTTSYHQGLINVLRQSPDVMMIGEVREAAVLEKLLEFSDTGHLCISTLHANGVIQAIDRMLAMFPEDRRSRVLTSLAGNLSAIISQRLVPAKNGKQVLAYELHTFTAHTADLIRRGETNKIQDFIQKDTTDMSQTLDDTLFKLFQSEQISEETSIRYALSGGNMKLKIRLSRKPEAAPTSNTATENR</sequence>
<dbReference type="GO" id="GO:0016887">
    <property type="term" value="F:ATP hydrolysis activity"/>
    <property type="evidence" value="ECO:0007669"/>
    <property type="project" value="InterPro"/>
</dbReference>
<dbReference type="PROSITE" id="PS50042">
    <property type="entry name" value="CNMP_BINDING_3"/>
    <property type="match status" value="1"/>
</dbReference>
<dbReference type="Pfam" id="PF00437">
    <property type="entry name" value="T2SSE"/>
    <property type="match status" value="1"/>
</dbReference>
<comment type="similarity">
    <text evidence="1">Belongs to the GSP E family.</text>
</comment>